<accession>A0A1L6J9B1</accession>
<dbReference type="KEGG" id="skr:BRX40_08665"/>
<dbReference type="EMBL" id="CP018820">
    <property type="protein sequence ID" value="APR52495.1"/>
    <property type="molecule type" value="Genomic_DNA"/>
</dbReference>
<protein>
    <submittedName>
        <fullName evidence="1">Uncharacterized protein</fullName>
    </submittedName>
</protein>
<evidence type="ECO:0000313" key="3">
    <source>
        <dbReference type="EMBL" id="RSY83195.1"/>
    </source>
</evidence>
<evidence type="ECO:0000313" key="1">
    <source>
        <dbReference type="EMBL" id="APR52495.1"/>
    </source>
</evidence>
<evidence type="ECO:0000313" key="5">
    <source>
        <dbReference type="Proteomes" id="UP000286681"/>
    </source>
</evidence>
<proteinExistence type="predicted"/>
<reference evidence="5 6" key="3">
    <citation type="submission" date="2018-07" db="EMBL/GenBank/DDBJ databases">
        <title>Genomic and Epidemiologic Investigation of an Indolent Hospital Outbreak.</title>
        <authorList>
            <person name="Johnson R.C."/>
            <person name="Deming C."/>
            <person name="Conlan S."/>
            <person name="Zellmer C.J."/>
            <person name="Michelin A.V."/>
            <person name="Lee-Lin S."/>
            <person name="Thomas P.J."/>
            <person name="Park M."/>
            <person name="Weingarten R.A."/>
            <person name="Less J."/>
            <person name="Dekker J.P."/>
            <person name="Frank K.M."/>
            <person name="Musser K.A."/>
            <person name="Mcquiston J.R."/>
            <person name="Henderson D.K."/>
            <person name="Lau A.F."/>
            <person name="Palmore T.N."/>
            <person name="Segre J.A."/>
        </authorList>
    </citation>
    <scope>NUCLEOTIDE SEQUENCE [LARGE SCALE GENOMIC DNA]</scope>
    <source>
        <strain evidence="3 6">SK-CDC1_0717</strain>
        <strain evidence="2 5">SK-NIH.Env10_0317</strain>
    </source>
</reference>
<evidence type="ECO:0000313" key="6">
    <source>
        <dbReference type="Proteomes" id="UP000287746"/>
    </source>
</evidence>
<dbReference type="AlphaFoldDB" id="A0A1L6J9B1"/>
<organism evidence="1 4">
    <name type="scientific">Sphingomonas koreensis</name>
    <dbReference type="NCBI Taxonomy" id="93064"/>
    <lineage>
        <taxon>Bacteria</taxon>
        <taxon>Pseudomonadati</taxon>
        <taxon>Pseudomonadota</taxon>
        <taxon>Alphaproteobacteria</taxon>
        <taxon>Sphingomonadales</taxon>
        <taxon>Sphingomonadaceae</taxon>
        <taxon>Sphingomonas</taxon>
    </lineage>
</organism>
<reference evidence="1" key="1">
    <citation type="submission" date="2016-12" db="EMBL/GenBank/DDBJ databases">
        <title>Whole genome sequencing of Sphingomonas koreensis.</title>
        <authorList>
            <person name="Conlan S."/>
            <person name="Thomas P.J."/>
            <person name="Mullikin J."/>
            <person name="Palmore T.N."/>
            <person name="Frank K.M."/>
            <person name="Segre J.A."/>
        </authorList>
    </citation>
    <scope>NUCLEOTIDE SEQUENCE</scope>
    <source>
        <strain evidence="1">ABOJV</strain>
    </source>
</reference>
<keyword evidence="4" id="KW-1185">Reference proteome</keyword>
<name>A0A1L6J9B1_9SPHN</name>
<gene>
    <name evidence="1" type="ORF">BRX40_08665</name>
    <name evidence="2" type="ORF">CA257_15425</name>
    <name evidence="3" type="ORF">DAH66_13105</name>
</gene>
<dbReference type="EMBL" id="QQWO01000013">
    <property type="protein sequence ID" value="RSV01201.1"/>
    <property type="molecule type" value="Genomic_DNA"/>
</dbReference>
<sequence length="62" mass="6453">MIDIFCETGDYAALGYTSVGQCKAQMFIDIAPEGAGEGVYDTKVLPGGPVCVSRSGIYLGNC</sequence>
<dbReference type="Proteomes" id="UP000286681">
    <property type="component" value="Unassembled WGS sequence"/>
</dbReference>
<dbReference type="EMBL" id="QQYZ01000011">
    <property type="protein sequence ID" value="RSY83195.1"/>
    <property type="molecule type" value="Genomic_DNA"/>
</dbReference>
<dbReference type="Proteomes" id="UP000185161">
    <property type="component" value="Chromosome"/>
</dbReference>
<reference evidence="4" key="2">
    <citation type="submission" date="2016-12" db="EMBL/GenBank/DDBJ databases">
        <title>Whole genome sequencing of Sphingomonas sp. ABOJV.</title>
        <authorList>
            <person name="Conlan S."/>
            <person name="Thomas P.J."/>
            <person name="Mullikin J."/>
            <person name="Palmore T.N."/>
            <person name="Frank K.M."/>
            <person name="Segre J.A."/>
        </authorList>
    </citation>
    <scope>NUCLEOTIDE SEQUENCE [LARGE SCALE GENOMIC DNA]</scope>
    <source>
        <strain evidence="4">ABOJV</strain>
    </source>
</reference>
<dbReference type="Proteomes" id="UP000287746">
    <property type="component" value="Unassembled WGS sequence"/>
</dbReference>
<evidence type="ECO:0000313" key="4">
    <source>
        <dbReference type="Proteomes" id="UP000185161"/>
    </source>
</evidence>
<evidence type="ECO:0000313" key="2">
    <source>
        <dbReference type="EMBL" id="RSV01201.1"/>
    </source>
</evidence>